<dbReference type="RefSeq" id="XP_010924977.1">
    <property type="nucleotide sequence ID" value="XM_010926675.3"/>
</dbReference>
<sequence length="166" mass="18942">MHKVKTHDRETHGMSNDIDENTPMDKVKGPNVFERAKEEIEAIVEAIHLKREPHHDPPTKKEESVLEAPNLTEKANKEAKTLNRVKTHDKETHGTSNDIDENTPIEKVKGPGVCERAKEEIEALVGTIRPKKEHNHEVHTKKEGGFWGFLGRMFEKFCSPLNGKRD</sequence>
<dbReference type="PANTHER" id="PTHR35277:SF10">
    <property type="entry name" value="OS09G0363700 PROTEIN"/>
    <property type="match status" value="1"/>
</dbReference>
<dbReference type="RefSeq" id="XP_029121139.1">
    <property type="nucleotide sequence ID" value="XM_029265306.1"/>
</dbReference>
<feature type="region of interest" description="Disordered" evidence="1">
    <location>
        <begin position="1"/>
        <end position="29"/>
    </location>
</feature>
<dbReference type="RefSeq" id="XP_010924978.1">
    <property type="nucleotide sequence ID" value="XM_010926676.3"/>
</dbReference>
<dbReference type="AlphaFoldDB" id="A0A6I9RDW5"/>
<feature type="compositionally biased region" description="Basic and acidic residues" evidence="1">
    <location>
        <begin position="74"/>
        <end position="93"/>
    </location>
</feature>
<name>A0A6I9RDW5_ELAGV</name>
<protein>
    <submittedName>
        <fullName evidence="3 4">Uncharacterized protein LOC105047651</fullName>
    </submittedName>
</protein>
<evidence type="ECO:0000313" key="5">
    <source>
        <dbReference type="RefSeq" id="XP_029121139.1"/>
    </source>
</evidence>
<evidence type="ECO:0000313" key="2">
    <source>
        <dbReference type="Proteomes" id="UP000504607"/>
    </source>
</evidence>
<accession>A0A6I9RDW5</accession>
<evidence type="ECO:0000313" key="4">
    <source>
        <dbReference type="RefSeq" id="XP_010924978.1"/>
    </source>
</evidence>
<keyword evidence="2" id="KW-1185">Reference proteome</keyword>
<evidence type="ECO:0000256" key="1">
    <source>
        <dbReference type="SAM" id="MobiDB-lite"/>
    </source>
</evidence>
<evidence type="ECO:0000313" key="3">
    <source>
        <dbReference type="RefSeq" id="XP_010924977.1"/>
    </source>
</evidence>
<organism evidence="2 4">
    <name type="scientific">Elaeis guineensis var. tenera</name>
    <name type="common">Oil palm</name>
    <dbReference type="NCBI Taxonomy" id="51953"/>
    <lineage>
        <taxon>Eukaryota</taxon>
        <taxon>Viridiplantae</taxon>
        <taxon>Streptophyta</taxon>
        <taxon>Embryophyta</taxon>
        <taxon>Tracheophyta</taxon>
        <taxon>Spermatophyta</taxon>
        <taxon>Magnoliopsida</taxon>
        <taxon>Liliopsida</taxon>
        <taxon>Arecaceae</taxon>
        <taxon>Arecoideae</taxon>
        <taxon>Cocoseae</taxon>
        <taxon>Elaeidinae</taxon>
        <taxon>Elaeis</taxon>
    </lineage>
</organism>
<dbReference type="PANTHER" id="PTHR35277">
    <property type="entry name" value="OS09G0363700 PROTEIN"/>
    <property type="match status" value="1"/>
</dbReference>
<dbReference type="Proteomes" id="UP000504607">
    <property type="component" value="Chromosome 6"/>
</dbReference>
<reference evidence="3 4" key="1">
    <citation type="submission" date="2025-04" db="UniProtKB">
        <authorList>
            <consortium name="RefSeq"/>
        </authorList>
    </citation>
    <scope>IDENTIFICATION</scope>
</reference>
<dbReference type="GeneID" id="105047651"/>
<gene>
    <name evidence="3 4 5" type="primary">LOC105047651</name>
</gene>
<proteinExistence type="predicted"/>
<feature type="region of interest" description="Disordered" evidence="1">
    <location>
        <begin position="50"/>
        <end position="108"/>
    </location>
</feature>
<feature type="compositionally biased region" description="Basic and acidic residues" evidence="1">
    <location>
        <begin position="50"/>
        <end position="64"/>
    </location>
</feature>
<dbReference type="KEGG" id="egu:105047651"/>
<dbReference type="OrthoDB" id="1932113at2759"/>